<dbReference type="EMBL" id="AVOT02004581">
    <property type="protein sequence ID" value="MBW0476770.1"/>
    <property type="molecule type" value="Genomic_DNA"/>
</dbReference>
<reference evidence="1" key="1">
    <citation type="submission" date="2021-03" db="EMBL/GenBank/DDBJ databases">
        <title>Draft genome sequence of rust myrtle Austropuccinia psidii MF-1, a brazilian biotype.</title>
        <authorList>
            <person name="Quecine M.C."/>
            <person name="Pachon D.M.R."/>
            <person name="Bonatelli M.L."/>
            <person name="Correr F.H."/>
            <person name="Franceschini L.M."/>
            <person name="Leite T.F."/>
            <person name="Margarido G.R.A."/>
            <person name="Almeida C.A."/>
            <person name="Ferrarezi J.A."/>
            <person name="Labate C.A."/>
        </authorList>
    </citation>
    <scope>NUCLEOTIDE SEQUENCE</scope>
    <source>
        <strain evidence="1">MF-1</strain>
    </source>
</reference>
<dbReference type="AlphaFoldDB" id="A0A9Q3GS09"/>
<evidence type="ECO:0000313" key="1">
    <source>
        <dbReference type="EMBL" id="MBW0476770.1"/>
    </source>
</evidence>
<organism evidence="1 2">
    <name type="scientific">Austropuccinia psidii MF-1</name>
    <dbReference type="NCBI Taxonomy" id="1389203"/>
    <lineage>
        <taxon>Eukaryota</taxon>
        <taxon>Fungi</taxon>
        <taxon>Dikarya</taxon>
        <taxon>Basidiomycota</taxon>
        <taxon>Pucciniomycotina</taxon>
        <taxon>Pucciniomycetes</taxon>
        <taxon>Pucciniales</taxon>
        <taxon>Sphaerophragmiaceae</taxon>
        <taxon>Austropuccinia</taxon>
    </lineage>
</organism>
<gene>
    <name evidence="1" type="ORF">O181_016485</name>
</gene>
<proteinExistence type="predicted"/>
<comment type="caution">
    <text evidence="1">The sequence shown here is derived from an EMBL/GenBank/DDBJ whole genome shotgun (WGS) entry which is preliminary data.</text>
</comment>
<evidence type="ECO:0000313" key="2">
    <source>
        <dbReference type="Proteomes" id="UP000765509"/>
    </source>
</evidence>
<keyword evidence="2" id="KW-1185">Reference proteome</keyword>
<protein>
    <submittedName>
        <fullName evidence="1">Uncharacterized protein</fullName>
    </submittedName>
</protein>
<accession>A0A9Q3GS09</accession>
<sequence length="140" mass="15327">MLSQCPNDMDPTLPPHLFPHQSLGFHTPAAHNPYAPAAPSRYTSYATLNPPYASSSLPITILILSQCPPKMPLTLLPHQPNPQRHLPSLCSCHALKMILQCPPISALTTPYAFPPLPHLLCRLQSLCSRGALKICLQCHP</sequence>
<name>A0A9Q3GS09_9BASI</name>
<dbReference type="Proteomes" id="UP000765509">
    <property type="component" value="Unassembled WGS sequence"/>
</dbReference>